<evidence type="ECO:0000259" key="2">
    <source>
        <dbReference type="Pfam" id="PF13280"/>
    </source>
</evidence>
<reference evidence="3 4" key="1">
    <citation type="submission" date="2018-11" db="EMBL/GenBank/DDBJ databases">
        <title>Sequencing the genomes of 1000 actinobacteria strains.</title>
        <authorList>
            <person name="Klenk H.-P."/>
        </authorList>
    </citation>
    <scope>NUCLEOTIDE SEQUENCE [LARGE SCALE GENOMIC DNA]</scope>
    <source>
        <strain evidence="3 4">DSM 44254</strain>
    </source>
</reference>
<dbReference type="PANTHER" id="PTHR34580">
    <property type="match status" value="1"/>
</dbReference>
<dbReference type="Pfam" id="PF13280">
    <property type="entry name" value="WYL"/>
    <property type="match status" value="1"/>
</dbReference>
<evidence type="ECO:0000259" key="1">
    <source>
        <dbReference type="Pfam" id="PF08279"/>
    </source>
</evidence>
<evidence type="ECO:0000313" key="4">
    <source>
        <dbReference type="Proteomes" id="UP000272400"/>
    </source>
</evidence>
<organism evidence="3 4">
    <name type="scientific">Actinocorallia herbida</name>
    <dbReference type="NCBI Taxonomy" id="58109"/>
    <lineage>
        <taxon>Bacteria</taxon>
        <taxon>Bacillati</taxon>
        <taxon>Actinomycetota</taxon>
        <taxon>Actinomycetes</taxon>
        <taxon>Streptosporangiales</taxon>
        <taxon>Thermomonosporaceae</taxon>
        <taxon>Actinocorallia</taxon>
    </lineage>
</organism>
<dbReference type="GO" id="GO:0003677">
    <property type="term" value="F:DNA binding"/>
    <property type="evidence" value="ECO:0007669"/>
    <property type="project" value="UniProtKB-KW"/>
</dbReference>
<feature type="domain" description="WYL" evidence="2">
    <location>
        <begin position="150"/>
        <end position="216"/>
    </location>
</feature>
<dbReference type="SUPFAM" id="SSF46785">
    <property type="entry name" value="Winged helix' DNA-binding domain"/>
    <property type="match status" value="1"/>
</dbReference>
<name>A0A3N1D990_9ACTN</name>
<dbReference type="PROSITE" id="PS52050">
    <property type="entry name" value="WYL"/>
    <property type="match status" value="1"/>
</dbReference>
<dbReference type="PANTHER" id="PTHR34580:SF3">
    <property type="entry name" value="PROTEIN PAFB"/>
    <property type="match status" value="1"/>
</dbReference>
<keyword evidence="3" id="KW-0238">DNA-binding</keyword>
<dbReference type="InterPro" id="IPR019885">
    <property type="entry name" value="Tscrpt_reg_HTH_AsnC-type_CS"/>
</dbReference>
<dbReference type="PROSITE" id="PS00519">
    <property type="entry name" value="HTH_ASNC_1"/>
    <property type="match status" value="1"/>
</dbReference>
<dbReference type="AlphaFoldDB" id="A0A3N1D990"/>
<feature type="domain" description="Helix-turn-helix type 11" evidence="1">
    <location>
        <begin position="17"/>
        <end position="72"/>
    </location>
</feature>
<gene>
    <name evidence="3" type="ORF">EDD29_7353</name>
</gene>
<dbReference type="InterPro" id="IPR026881">
    <property type="entry name" value="WYL_dom"/>
</dbReference>
<proteinExistence type="predicted"/>
<dbReference type="Pfam" id="PF08279">
    <property type="entry name" value="HTH_11"/>
    <property type="match status" value="1"/>
</dbReference>
<dbReference type="InterPro" id="IPR013196">
    <property type="entry name" value="HTH_11"/>
</dbReference>
<accession>A0A3N1D990</accession>
<dbReference type="InterPro" id="IPR036390">
    <property type="entry name" value="WH_DNA-bd_sf"/>
</dbReference>
<keyword evidence="4" id="KW-1185">Reference proteome</keyword>
<dbReference type="InterPro" id="IPR036388">
    <property type="entry name" value="WH-like_DNA-bd_sf"/>
</dbReference>
<protein>
    <submittedName>
        <fullName evidence="3">Putative DNA-binding transcriptional regulator YafY</fullName>
    </submittedName>
</protein>
<dbReference type="InterPro" id="IPR051534">
    <property type="entry name" value="CBASS_pafABC_assoc_protein"/>
</dbReference>
<sequence length="339" mass="36570">MSALPPNLSGMGESTARTLSLLTLLQAHRWWPGEELADRLGVTTRSVRRRVDALRELGYEIESTPGLGGGYRLAAGTRMPPLLLTDDEAVTVAVGLRVAAATGIVDGESTALSALAKFEQVLPPALRERVNALGRSIGSRPPRGGPVPSELLGALALACRDHERVRFAYTAANGVETRRLVEPHSLVSGDRKWFLIAWDLDRAAWRTFRADRIADLLGTGVRAEPRELSPEEAAEFALAASDRKVAENATAIMAMPFEDMRAHFGPWAQNASPVDGARTAWPFGGDDHPTMTTALAWIPAGVSYEVQADRAYLEFLHDHASRMLAAAEASLAHLNTPAT</sequence>
<dbReference type="EMBL" id="RJKE01000001">
    <property type="protein sequence ID" value="ROO89648.1"/>
    <property type="molecule type" value="Genomic_DNA"/>
</dbReference>
<comment type="caution">
    <text evidence="3">The sequence shown here is derived from an EMBL/GenBank/DDBJ whole genome shotgun (WGS) entry which is preliminary data.</text>
</comment>
<evidence type="ECO:0000313" key="3">
    <source>
        <dbReference type="EMBL" id="ROO89648.1"/>
    </source>
</evidence>
<dbReference type="Gene3D" id="1.10.10.10">
    <property type="entry name" value="Winged helix-like DNA-binding domain superfamily/Winged helix DNA-binding domain"/>
    <property type="match status" value="1"/>
</dbReference>
<dbReference type="Proteomes" id="UP000272400">
    <property type="component" value="Unassembled WGS sequence"/>
</dbReference>